<gene>
    <name evidence="1" type="ORF">SMN809_LOCUS68161</name>
</gene>
<evidence type="ECO:0000313" key="2">
    <source>
        <dbReference type="Proteomes" id="UP000676336"/>
    </source>
</evidence>
<name>A0A8S3H9I5_9BILA</name>
<comment type="caution">
    <text evidence="1">The sequence shown here is derived from an EMBL/GenBank/DDBJ whole genome shotgun (WGS) entry which is preliminary data.</text>
</comment>
<dbReference type="EMBL" id="CAJOBI010316842">
    <property type="protein sequence ID" value="CAF5178390.1"/>
    <property type="molecule type" value="Genomic_DNA"/>
</dbReference>
<dbReference type="Proteomes" id="UP000676336">
    <property type="component" value="Unassembled WGS sequence"/>
</dbReference>
<protein>
    <submittedName>
        <fullName evidence="1">Uncharacterized protein</fullName>
    </submittedName>
</protein>
<proteinExistence type="predicted"/>
<accession>A0A8S3H9I5</accession>
<evidence type="ECO:0000313" key="1">
    <source>
        <dbReference type="EMBL" id="CAF5178390.1"/>
    </source>
</evidence>
<organism evidence="1 2">
    <name type="scientific">Rotaria magnacalcarata</name>
    <dbReference type="NCBI Taxonomy" id="392030"/>
    <lineage>
        <taxon>Eukaryota</taxon>
        <taxon>Metazoa</taxon>
        <taxon>Spiralia</taxon>
        <taxon>Gnathifera</taxon>
        <taxon>Rotifera</taxon>
        <taxon>Eurotatoria</taxon>
        <taxon>Bdelloidea</taxon>
        <taxon>Philodinida</taxon>
        <taxon>Philodinidae</taxon>
        <taxon>Rotaria</taxon>
    </lineage>
</organism>
<reference evidence="1" key="1">
    <citation type="submission" date="2021-02" db="EMBL/GenBank/DDBJ databases">
        <authorList>
            <person name="Nowell W R."/>
        </authorList>
    </citation>
    <scope>NUCLEOTIDE SEQUENCE</scope>
</reference>
<dbReference type="AlphaFoldDB" id="A0A8S3H9I5"/>
<sequence>MKLIDKSEHIKDCIRLLLKFYQNNDCELFAQICFLFQTIVNDEEARKILRSNKSFTQTIVYIYKRIFNKITIEDEKHRQQVRSTPKQSVESIKRPNTILNQSSILYQTPIKTHRSISSNQNENVFKRNLVSIEQFMNFFYRD</sequence>